<name>A0A150WYJ5_9BACT</name>
<dbReference type="STRING" id="296218.AWN68_12505"/>
<dbReference type="PANTHER" id="PTHR35446">
    <property type="entry name" value="SI:CH211-175M2.5"/>
    <property type="match status" value="1"/>
</dbReference>
<dbReference type="Proteomes" id="UP000075615">
    <property type="component" value="Unassembled WGS sequence"/>
</dbReference>
<protein>
    <submittedName>
        <fullName evidence="2">Peroxidase</fullName>
    </submittedName>
</protein>
<dbReference type="GO" id="GO:0051920">
    <property type="term" value="F:peroxiredoxin activity"/>
    <property type="evidence" value="ECO:0007669"/>
    <property type="project" value="InterPro"/>
</dbReference>
<dbReference type="AlphaFoldDB" id="A0A150WYJ5"/>
<evidence type="ECO:0000313" key="2">
    <source>
        <dbReference type="EMBL" id="KYG71558.1"/>
    </source>
</evidence>
<proteinExistence type="predicted"/>
<dbReference type="PANTHER" id="PTHR35446:SF2">
    <property type="entry name" value="CARBOXYMUCONOLACTONE DECARBOXYLASE-LIKE DOMAIN-CONTAINING PROTEIN"/>
    <property type="match status" value="1"/>
</dbReference>
<dbReference type="InterPro" id="IPR010195">
    <property type="entry name" value="Uncharacterised_peroxidase-rel"/>
</dbReference>
<dbReference type="Pfam" id="PF02627">
    <property type="entry name" value="CMD"/>
    <property type="match status" value="1"/>
</dbReference>
<dbReference type="EMBL" id="LRDB01000053">
    <property type="protein sequence ID" value="KYG71558.1"/>
    <property type="molecule type" value="Genomic_DNA"/>
</dbReference>
<dbReference type="OrthoDB" id="9808310at2"/>
<dbReference type="InterPro" id="IPR004675">
    <property type="entry name" value="AhpD_core"/>
</dbReference>
<evidence type="ECO:0000313" key="3">
    <source>
        <dbReference type="Proteomes" id="UP000075615"/>
    </source>
</evidence>
<evidence type="ECO:0000259" key="1">
    <source>
        <dbReference type="Pfam" id="PF02627"/>
    </source>
</evidence>
<gene>
    <name evidence="2" type="ORF">AWN68_12505</name>
</gene>
<dbReference type="NCBIfam" id="TIGR01926">
    <property type="entry name" value="peroxid_rel"/>
    <property type="match status" value="1"/>
</dbReference>
<dbReference type="InterPro" id="IPR003779">
    <property type="entry name" value="CMD-like"/>
</dbReference>
<comment type="caution">
    <text evidence="2">The sequence shown here is derived from an EMBL/GenBank/DDBJ whole genome shotgun (WGS) entry which is preliminary data.</text>
</comment>
<reference evidence="2 3" key="1">
    <citation type="submission" date="2016-01" db="EMBL/GenBank/DDBJ databases">
        <title>Genome sequencing of Roseivirga echinicomitans KMM 6058.</title>
        <authorList>
            <person name="Selvaratnam C."/>
            <person name="Thevarajoo S."/>
            <person name="Goh K.M."/>
            <person name="Ee R."/>
            <person name="Chan K.-G."/>
            <person name="Chong C.S."/>
        </authorList>
    </citation>
    <scope>NUCLEOTIDE SEQUENCE [LARGE SCALE GENOMIC DNA]</scope>
    <source>
        <strain evidence="2 3">KMM 6058</strain>
    </source>
</reference>
<organism evidence="2 3">
    <name type="scientific">Roseivirga echinicomitans</name>
    <dbReference type="NCBI Taxonomy" id="296218"/>
    <lineage>
        <taxon>Bacteria</taxon>
        <taxon>Pseudomonadati</taxon>
        <taxon>Bacteroidota</taxon>
        <taxon>Cytophagia</taxon>
        <taxon>Cytophagales</taxon>
        <taxon>Roseivirgaceae</taxon>
        <taxon>Roseivirga</taxon>
    </lineage>
</organism>
<keyword evidence="2" id="KW-0575">Peroxidase</keyword>
<dbReference type="Gene3D" id="1.20.1290.10">
    <property type="entry name" value="AhpD-like"/>
    <property type="match status" value="1"/>
</dbReference>
<keyword evidence="3" id="KW-1185">Reference proteome</keyword>
<feature type="domain" description="Carboxymuconolactone decarboxylase-like" evidence="1">
    <location>
        <begin position="49"/>
        <end position="100"/>
    </location>
</feature>
<dbReference type="SUPFAM" id="SSF69118">
    <property type="entry name" value="AhpD-like"/>
    <property type="match status" value="1"/>
</dbReference>
<keyword evidence="2" id="KW-0560">Oxidoreductase</keyword>
<accession>A0A150WYJ5</accession>
<sequence length="187" mass="21307">MPYIEVIEHAQAEGKLKEVYDHLLETRGKLAEIHKIQSLNPESIMNHMDLYMTIMFGQSPLKRYQREMIAVVVSAVNDCEYCQTHHGAALNHFWKDEAKVQALWNDYEKVELKEVDLLLCRYAAALTSAPSKVNEAEHITPLKEAGLVERAVLDAALVIAYFNFVNRLVLGLGVQLEEDKGEGYKYD</sequence>
<dbReference type="InterPro" id="IPR029032">
    <property type="entry name" value="AhpD-like"/>
</dbReference>
<dbReference type="RefSeq" id="WP_068419273.1">
    <property type="nucleotide sequence ID" value="NZ_LRDB01000053.1"/>
</dbReference>
<dbReference type="NCBIfam" id="TIGR00778">
    <property type="entry name" value="ahpD_dom"/>
    <property type="match status" value="1"/>
</dbReference>